<keyword evidence="2" id="KW-1133">Transmembrane helix</keyword>
<keyword evidence="2" id="KW-0812">Transmembrane</keyword>
<feature type="transmembrane region" description="Helical" evidence="2">
    <location>
        <begin position="198"/>
        <end position="218"/>
    </location>
</feature>
<keyword evidence="4" id="KW-1185">Reference proteome</keyword>
<dbReference type="HOGENOM" id="CLU_087664_0_0_1"/>
<evidence type="ECO:0000313" key="3">
    <source>
        <dbReference type="EMBL" id="KDR78766.1"/>
    </source>
</evidence>
<dbReference type="AlphaFoldDB" id="A0A067T6J7"/>
<evidence type="ECO:0000313" key="4">
    <source>
        <dbReference type="Proteomes" id="UP000027222"/>
    </source>
</evidence>
<dbReference type="Proteomes" id="UP000027222">
    <property type="component" value="Unassembled WGS sequence"/>
</dbReference>
<dbReference type="EMBL" id="KL142374">
    <property type="protein sequence ID" value="KDR78766.1"/>
    <property type="molecule type" value="Genomic_DNA"/>
</dbReference>
<sequence length="230" mass="25878">MSLSRNFILNYFSRPSSESFTNAIHHEVGRSTSGSRESNADPAPRAKDPTSNWAHLVSGVYKLATTLYTFGLHLLLYKQMAFRFGNLPRQTNAMSPCDRALELMTGDFAGYDHWNANITQITRMWKIARKGCAFIVPISLALFQASRSLKAAESVDFWVFYSQPISSLVWSTFFCGVTIFIAVWTHRSDAISESTGQLDWSVVTSAAFLTLLIVVQAVRIHRGMKFFSQK</sequence>
<name>A0A067T6J7_GALM3</name>
<feature type="transmembrane region" description="Helical" evidence="2">
    <location>
        <begin position="165"/>
        <end position="186"/>
    </location>
</feature>
<feature type="region of interest" description="Disordered" evidence="1">
    <location>
        <begin position="28"/>
        <end position="49"/>
    </location>
</feature>
<proteinExistence type="predicted"/>
<protein>
    <submittedName>
        <fullName evidence="3">Uncharacterized protein</fullName>
    </submittedName>
</protein>
<evidence type="ECO:0000256" key="1">
    <source>
        <dbReference type="SAM" id="MobiDB-lite"/>
    </source>
</evidence>
<keyword evidence="2" id="KW-0472">Membrane</keyword>
<gene>
    <name evidence="3" type="ORF">GALMADRAFT_1365217</name>
</gene>
<accession>A0A067T6J7</accession>
<evidence type="ECO:0000256" key="2">
    <source>
        <dbReference type="SAM" id="Phobius"/>
    </source>
</evidence>
<feature type="transmembrane region" description="Helical" evidence="2">
    <location>
        <begin position="59"/>
        <end position="77"/>
    </location>
</feature>
<reference evidence="4" key="1">
    <citation type="journal article" date="2014" name="Proc. Natl. Acad. Sci. U.S.A.">
        <title>Extensive sampling of basidiomycete genomes demonstrates inadequacy of the white-rot/brown-rot paradigm for wood decay fungi.</title>
        <authorList>
            <person name="Riley R."/>
            <person name="Salamov A.A."/>
            <person name="Brown D.W."/>
            <person name="Nagy L.G."/>
            <person name="Floudas D."/>
            <person name="Held B.W."/>
            <person name="Levasseur A."/>
            <person name="Lombard V."/>
            <person name="Morin E."/>
            <person name="Otillar R."/>
            <person name="Lindquist E.A."/>
            <person name="Sun H."/>
            <person name="LaButti K.M."/>
            <person name="Schmutz J."/>
            <person name="Jabbour D."/>
            <person name="Luo H."/>
            <person name="Baker S.E."/>
            <person name="Pisabarro A.G."/>
            <person name="Walton J.D."/>
            <person name="Blanchette R.A."/>
            <person name="Henrissat B."/>
            <person name="Martin F."/>
            <person name="Cullen D."/>
            <person name="Hibbett D.S."/>
            <person name="Grigoriev I.V."/>
        </authorList>
    </citation>
    <scope>NUCLEOTIDE SEQUENCE [LARGE SCALE GENOMIC DNA]</scope>
    <source>
        <strain evidence="4">CBS 339.88</strain>
    </source>
</reference>
<organism evidence="3 4">
    <name type="scientific">Galerina marginata (strain CBS 339.88)</name>
    <dbReference type="NCBI Taxonomy" id="685588"/>
    <lineage>
        <taxon>Eukaryota</taxon>
        <taxon>Fungi</taxon>
        <taxon>Dikarya</taxon>
        <taxon>Basidiomycota</taxon>
        <taxon>Agaricomycotina</taxon>
        <taxon>Agaricomycetes</taxon>
        <taxon>Agaricomycetidae</taxon>
        <taxon>Agaricales</taxon>
        <taxon>Agaricineae</taxon>
        <taxon>Strophariaceae</taxon>
        <taxon>Galerina</taxon>
    </lineage>
</organism>
<feature type="transmembrane region" description="Helical" evidence="2">
    <location>
        <begin position="127"/>
        <end position="145"/>
    </location>
</feature>